<dbReference type="Proteomes" id="UP000220034">
    <property type="component" value="Unassembled WGS sequence"/>
</dbReference>
<evidence type="ECO:0000313" key="2">
    <source>
        <dbReference type="Proteomes" id="UP000220034"/>
    </source>
</evidence>
<evidence type="ECO:0008006" key="3">
    <source>
        <dbReference type="Google" id="ProtNLM"/>
    </source>
</evidence>
<organism evidence="1 2">
    <name type="scientific">Pontivivens marinum</name>
    <dbReference type="NCBI Taxonomy" id="1690039"/>
    <lineage>
        <taxon>Bacteria</taxon>
        <taxon>Pseudomonadati</taxon>
        <taxon>Pseudomonadota</taxon>
        <taxon>Alphaproteobacteria</taxon>
        <taxon>Rhodobacterales</taxon>
        <taxon>Paracoccaceae</taxon>
        <taxon>Pontivivens</taxon>
    </lineage>
</organism>
<name>A0A2C9CUK0_9RHOB</name>
<dbReference type="RefSeq" id="WP_097931470.1">
    <property type="nucleotide sequence ID" value="NZ_OCTN01000008.1"/>
</dbReference>
<dbReference type="InterPro" id="IPR028994">
    <property type="entry name" value="Integrin_alpha_N"/>
</dbReference>
<sequence length="217" mass="23666">MAGNAQEVAFTQIDGRASYGHGVLGDIPEWHGLRVTDTDGQVAELVLPPDHIFEDIAPRVVQLDDDAGIEIVVVETRFNAGAALAVYEYAEGQLRLEARTHWFGRRNRWLAPIGIADLDGDGQLEIAYVETPHIGGTLRIWRLDGYLIEIASSAGHSNHQIGQNFIAGGIVECPEGPAIITADARWRLGRLTMLTDDQQLRSEPFPIPNGVLPTACP</sequence>
<dbReference type="EMBL" id="OCTN01000008">
    <property type="protein sequence ID" value="SOH95191.1"/>
    <property type="molecule type" value="Genomic_DNA"/>
</dbReference>
<evidence type="ECO:0000313" key="1">
    <source>
        <dbReference type="EMBL" id="SOH95191.1"/>
    </source>
</evidence>
<keyword evidence="2" id="KW-1185">Reference proteome</keyword>
<proteinExistence type="predicted"/>
<accession>A0A2C9CUK0</accession>
<reference evidence="2" key="1">
    <citation type="submission" date="2017-09" db="EMBL/GenBank/DDBJ databases">
        <authorList>
            <person name="Varghese N."/>
            <person name="Submissions S."/>
        </authorList>
    </citation>
    <scope>NUCLEOTIDE SEQUENCE [LARGE SCALE GENOMIC DNA]</scope>
    <source>
        <strain evidence="2">C7</strain>
    </source>
</reference>
<protein>
    <recommendedName>
        <fullName evidence="3">Repeat domain-containing protein</fullName>
    </recommendedName>
</protein>
<dbReference type="SUPFAM" id="SSF69318">
    <property type="entry name" value="Integrin alpha N-terminal domain"/>
    <property type="match status" value="1"/>
</dbReference>
<gene>
    <name evidence="1" type="ORF">SAMN06273572_10864</name>
</gene>
<dbReference type="AlphaFoldDB" id="A0A2C9CUK0"/>
<dbReference type="OrthoDB" id="58662at2"/>